<evidence type="ECO:0000313" key="3">
    <source>
        <dbReference type="Proteomes" id="UP000595349"/>
    </source>
</evidence>
<dbReference type="RefSeq" id="WP_200085873.1">
    <property type="nucleotide sequence ID" value="NZ_CP054706.1"/>
</dbReference>
<dbReference type="EMBL" id="CP054706">
    <property type="protein sequence ID" value="QQK81447.1"/>
    <property type="molecule type" value="Genomic_DNA"/>
</dbReference>
<sequence>MEELWSRLLSLLPTGLSLMIAGSTSLFIISAYYVNKWLNEVTASPWKNEANQRKRRKILGEIKEND</sequence>
<keyword evidence="1" id="KW-0472">Membrane</keyword>
<dbReference type="AlphaFoldDB" id="A0A7T6ZDU6"/>
<organism evidence="2 3">
    <name type="scientific">Salicibibacter cibi</name>
    <dbReference type="NCBI Taxonomy" id="2743001"/>
    <lineage>
        <taxon>Bacteria</taxon>
        <taxon>Bacillati</taxon>
        <taxon>Bacillota</taxon>
        <taxon>Bacilli</taxon>
        <taxon>Bacillales</taxon>
        <taxon>Bacillaceae</taxon>
        <taxon>Salicibibacter</taxon>
    </lineage>
</organism>
<evidence type="ECO:0000313" key="2">
    <source>
        <dbReference type="EMBL" id="QQK81447.1"/>
    </source>
</evidence>
<proteinExistence type="predicted"/>
<keyword evidence="1" id="KW-1133">Transmembrane helix</keyword>
<keyword evidence="1" id="KW-0812">Transmembrane</keyword>
<name>A0A7T6ZDU6_9BACI</name>
<gene>
    <name evidence="2" type="ORF">HUG20_17035</name>
</gene>
<evidence type="ECO:0000256" key="1">
    <source>
        <dbReference type="SAM" id="Phobius"/>
    </source>
</evidence>
<reference evidence="2 3" key="1">
    <citation type="submission" date="2020-06" db="EMBL/GenBank/DDBJ databases">
        <title>Genomic analysis of Salicibibacter sp. NKC21-4.</title>
        <authorList>
            <person name="Oh Y.J."/>
        </authorList>
    </citation>
    <scope>NUCLEOTIDE SEQUENCE [LARGE SCALE GENOMIC DNA]</scope>
    <source>
        <strain evidence="2 3">NKC21-4</strain>
    </source>
</reference>
<protein>
    <submittedName>
        <fullName evidence="2">Uncharacterized protein</fullName>
    </submittedName>
</protein>
<feature type="transmembrane region" description="Helical" evidence="1">
    <location>
        <begin position="12"/>
        <end position="34"/>
    </location>
</feature>
<dbReference type="KEGG" id="scib:HUG20_17035"/>
<keyword evidence="3" id="KW-1185">Reference proteome</keyword>
<accession>A0A7T6ZDU6</accession>
<dbReference type="Proteomes" id="UP000595349">
    <property type="component" value="Chromosome"/>
</dbReference>